<name>A0A6A6QWB9_9PEZI</name>
<dbReference type="OrthoDB" id="4107213at2759"/>
<keyword evidence="2" id="KW-1185">Reference proteome</keyword>
<protein>
    <submittedName>
        <fullName evidence="1">Uncharacterized protein</fullName>
    </submittedName>
</protein>
<reference evidence="1" key="1">
    <citation type="journal article" date="2020" name="Stud. Mycol.">
        <title>101 Dothideomycetes genomes: a test case for predicting lifestyles and emergence of pathogens.</title>
        <authorList>
            <person name="Haridas S."/>
            <person name="Albert R."/>
            <person name="Binder M."/>
            <person name="Bloem J."/>
            <person name="Labutti K."/>
            <person name="Salamov A."/>
            <person name="Andreopoulos B."/>
            <person name="Baker S."/>
            <person name="Barry K."/>
            <person name="Bills G."/>
            <person name="Bluhm B."/>
            <person name="Cannon C."/>
            <person name="Castanera R."/>
            <person name="Culley D."/>
            <person name="Daum C."/>
            <person name="Ezra D."/>
            <person name="Gonzalez J."/>
            <person name="Henrissat B."/>
            <person name="Kuo A."/>
            <person name="Liang C."/>
            <person name="Lipzen A."/>
            <person name="Lutzoni F."/>
            <person name="Magnuson J."/>
            <person name="Mondo S."/>
            <person name="Nolan M."/>
            <person name="Ohm R."/>
            <person name="Pangilinan J."/>
            <person name="Park H.-J."/>
            <person name="Ramirez L."/>
            <person name="Alfaro M."/>
            <person name="Sun H."/>
            <person name="Tritt A."/>
            <person name="Yoshinaga Y."/>
            <person name="Zwiers L.-H."/>
            <person name="Turgeon B."/>
            <person name="Goodwin S."/>
            <person name="Spatafora J."/>
            <person name="Crous P."/>
            <person name="Grigoriev I."/>
        </authorList>
    </citation>
    <scope>NUCLEOTIDE SEQUENCE</scope>
    <source>
        <strain evidence="1">CBS 269.34</strain>
    </source>
</reference>
<dbReference type="Proteomes" id="UP000799750">
    <property type="component" value="Unassembled WGS sequence"/>
</dbReference>
<dbReference type="AlphaFoldDB" id="A0A6A6QWB9"/>
<proteinExistence type="predicted"/>
<dbReference type="EMBL" id="MU004189">
    <property type="protein sequence ID" value="KAF2495267.1"/>
    <property type="molecule type" value="Genomic_DNA"/>
</dbReference>
<organism evidence="1 2">
    <name type="scientific">Lophium mytilinum</name>
    <dbReference type="NCBI Taxonomy" id="390894"/>
    <lineage>
        <taxon>Eukaryota</taxon>
        <taxon>Fungi</taxon>
        <taxon>Dikarya</taxon>
        <taxon>Ascomycota</taxon>
        <taxon>Pezizomycotina</taxon>
        <taxon>Dothideomycetes</taxon>
        <taxon>Pleosporomycetidae</taxon>
        <taxon>Mytilinidiales</taxon>
        <taxon>Mytilinidiaceae</taxon>
        <taxon>Lophium</taxon>
    </lineage>
</organism>
<gene>
    <name evidence="1" type="ORF">BU16DRAFT_385405</name>
</gene>
<sequence>MAGIFEPKLAPALRTHLEGIDLQALSRIDSSRLASRTIPSIGSIELVNAHDFDKKYDALYIKAFPKTAERERSDLIVARLAAQFAGRRTSLAPYRIVGIRDAEDEAIGAAQFSVLPIKGGEFTVPYLQYIYVRGENRRQDMSEVLHTITLAVAVADARQMGNRIVPFTVFETEPPGYGEDEESRAFSVTRAQVHSKGGAVGVVLEKDGKEVSPHVQPGLEVGDSPLSLMWAVRQSPLPGREWRIEDLGEDLMAAYYQSSRDEGFPEENIRLAESIVKERCRGSEWRLMPLDQVKFH</sequence>
<evidence type="ECO:0000313" key="2">
    <source>
        <dbReference type="Proteomes" id="UP000799750"/>
    </source>
</evidence>
<accession>A0A6A6QWB9</accession>
<evidence type="ECO:0000313" key="1">
    <source>
        <dbReference type="EMBL" id="KAF2495267.1"/>
    </source>
</evidence>